<gene>
    <name evidence="3" type="primary">citS</name>
    <name evidence="3" type="ORF">SAMEA4412692_01551</name>
</gene>
<feature type="transmembrane region" description="Helical" evidence="1">
    <location>
        <begin position="114"/>
        <end position="136"/>
    </location>
</feature>
<keyword evidence="3" id="KW-0418">Kinase</keyword>
<evidence type="ECO:0000259" key="2">
    <source>
        <dbReference type="Pfam" id="PF14501"/>
    </source>
</evidence>
<dbReference type="Gene3D" id="3.30.565.10">
    <property type="entry name" value="Histidine kinase-like ATPase, C-terminal domain"/>
    <property type="match status" value="1"/>
</dbReference>
<dbReference type="Pfam" id="PF14501">
    <property type="entry name" value="HATPase_c_5"/>
    <property type="match status" value="1"/>
</dbReference>
<keyword evidence="1" id="KW-1133">Transmembrane helix</keyword>
<protein>
    <submittedName>
        <fullName evidence="3">Two-component system, AgrA family, sensor histidine kinase</fullName>
        <ecNumber evidence="3">2.7.13.-</ecNumber>
        <ecNumber evidence="3">2.7.13.3</ecNumber>
    </submittedName>
</protein>
<accession>A0A239SWH1</accession>
<dbReference type="RefSeq" id="WP_018373329.1">
    <property type="nucleotide sequence ID" value="NZ_LT906439.1"/>
</dbReference>
<dbReference type="CDD" id="cd16935">
    <property type="entry name" value="HATPase_AgrC-ComD-like"/>
    <property type="match status" value="1"/>
</dbReference>
<dbReference type="PANTHER" id="PTHR40448:SF1">
    <property type="entry name" value="TWO-COMPONENT SENSOR HISTIDINE KINASE"/>
    <property type="match status" value="1"/>
</dbReference>
<organism evidence="3 4">
    <name type="scientific">Streptococcus merionis</name>
    <dbReference type="NCBI Taxonomy" id="400065"/>
    <lineage>
        <taxon>Bacteria</taxon>
        <taxon>Bacillati</taxon>
        <taxon>Bacillota</taxon>
        <taxon>Bacilli</taxon>
        <taxon>Lactobacillales</taxon>
        <taxon>Streptococcaceae</taxon>
        <taxon>Streptococcus</taxon>
    </lineage>
</organism>
<dbReference type="AlphaFoldDB" id="A0A239SWH1"/>
<dbReference type="EMBL" id="LT906439">
    <property type="protein sequence ID" value="SNU89582.1"/>
    <property type="molecule type" value="Genomic_DNA"/>
</dbReference>
<evidence type="ECO:0000256" key="1">
    <source>
        <dbReference type="SAM" id="Phobius"/>
    </source>
</evidence>
<feature type="domain" description="Sensor histidine kinase NatK-like C-terminal" evidence="2">
    <location>
        <begin position="340"/>
        <end position="442"/>
    </location>
</feature>
<dbReference type="InterPro" id="IPR036890">
    <property type="entry name" value="HATPase_C_sf"/>
</dbReference>
<feature type="transmembrane region" description="Helical" evidence="1">
    <location>
        <begin position="196"/>
        <end position="215"/>
    </location>
</feature>
<dbReference type="STRING" id="1123308.GCA_000380085_00766"/>
<feature type="transmembrane region" description="Helical" evidence="1">
    <location>
        <begin position="54"/>
        <end position="72"/>
    </location>
</feature>
<evidence type="ECO:0000313" key="3">
    <source>
        <dbReference type="EMBL" id="SNU89582.1"/>
    </source>
</evidence>
<evidence type="ECO:0000313" key="4">
    <source>
        <dbReference type="Proteomes" id="UP000215185"/>
    </source>
</evidence>
<dbReference type="OrthoDB" id="1656061at2"/>
<keyword evidence="3" id="KW-0808">Transferase</keyword>
<dbReference type="EC" id="2.7.13.3" evidence="3"/>
<dbReference type="EC" id="2.7.13.-" evidence="3"/>
<keyword evidence="1" id="KW-0812">Transmembrane</keyword>
<sequence>MSLLHPFLVLVADWWVKMVVFSNISQLKMPRIKVFLISLAIAMFHLISLDWTRFLDPFYLILVTVLFLKPAWKVSQYLFYGMLPFVLTELFQRLTNIYEGVQMVIVDGEKAWLLTLVSVLSILAFLPIGYLASKIFRFDFVTFMTIFQHRIGKKAGLFINLALAFYGLILYPLMLSNREEQNFTIVFQTKNSTSELNLFLTYIYVFGALLIYLNYKAKEYQDQELQRSKDQQLSALKSYSEHIEGLYRELRSFRHDYTNVLTSLNEAFEQEDLPAAREIYQAVLAQSDKRFYDNKYDIANLANLTNSAMKSIISAKLMEASSKGIHLTIEIPEPIGDPDMDLLDVVTLLSILLDNAIEASQLAEQKSLGFAYFAEGDKTVLILENSTVEERVNAKTIYQYGQSSKGDGRGIGLANVKDILAKYHHINLQTDSRGHHFTQTLIF</sequence>
<dbReference type="GO" id="GO:0004673">
    <property type="term" value="F:protein histidine kinase activity"/>
    <property type="evidence" value="ECO:0007669"/>
    <property type="project" value="UniProtKB-EC"/>
</dbReference>
<dbReference type="eggNOG" id="COG3290">
    <property type="taxonomic scope" value="Bacteria"/>
</dbReference>
<feature type="transmembrane region" description="Helical" evidence="1">
    <location>
        <begin position="157"/>
        <end position="176"/>
    </location>
</feature>
<proteinExistence type="predicted"/>
<name>A0A239SWH1_9STRE</name>
<dbReference type="GO" id="GO:0042802">
    <property type="term" value="F:identical protein binding"/>
    <property type="evidence" value="ECO:0007669"/>
    <property type="project" value="TreeGrafter"/>
</dbReference>
<reference evidence="3 4" key="1">
    <citation type="submission" date="2017-06" db="EMBL/GenBank/DDBJ databases">
        <authorList>
            <consortium name="Pathogen Informatics"/>
        </authorList>
    </citation>
    <scope>NUCLEOTIDE SEQUENCE [LARGE SCALE GENOMIC DNA]</scope>
    <source>
        <strain evidence="3 4">NCTC13788</strain>
    </source>
</reference>
<keyword evidence="1" id="KW-0472">Membrane</keyword>
<dbReference type="KEGG" id="smen:SAMEA4412692_1551"/>
<dbReference type="Proteomes" id="UP000215185">
    <property type="component" value="Chromosome 1"/>
</dbReference>
<dbReference type="SUPFAM" id="SSF55874">
    <property type="entry name" value="ATPase domain of HSP90 chaperone/DNA topoisomerase II/histidine kinase"/>
    <property type="match status" value="1"/>
</dbReference>
<feature type="transmembrane region" description="Helical" evidence="1">
    <location>
        <begin position="32"/>
        <end position="48"/>
    </location>
</feature>
<dbReference type="InterPro" id="IPR032834">
    <property type="entry name" value="NatK-like_C"/>
</dbReference>
<keyword evidence="4" id="KW-1185">Reference proteome</keyword>
<dbReference type="PANTHER" id="PTHR40448">
    <property type="entry name" value="TWO-COMPONENT SENSOR HISTIDINE KINASE"/>
    <property type="match status" value="1"/>
</dbReference>